<dbReference type="AlphaFoldDB" id="A0A1P8JV64"/>
<sequence>MAGLLDFLNNPDAQLGINLLAAGGPSTVPMNIGQRVQGAMQVGQAQNMEKLKNALLQSQIAENTSQDAMRRQQLAMSQRQMDIQNQLLGIGQPATTTQQPGAMPGANITSSAGTAPMPGQNVAGSGGTAPMPAPYAGAQQGTPAAGTLDAMSKQYGIPAEALKYDLVFNGGKGIAAMVEKRGTPDMQVTNGYAYDKNKLQQGFIPGVNTAANGMTSVTMPDGQGGVRVGTPMGALETYGAYQDITNRSGAAYKEGTPTIGPDGRKRIGSVLSNVQPATSDYRASLQNLPQAQGGMTSSFQGAPETVLPMIAAIKDPQERANAYDAYSRQMTNGGPTVGAPGGNVVELSPQEQSRNTADSAYQSGVAKDQVEQRKNIVSAGFSAPSRIAKLQQIDKLLGDFEGGALSDKGVQFASAMNSLGMKVDKNLPNKEAALAMSREIALGLRNPAGGAGMPGAMSDADRNFLSSMTPDIGQTAQGRKQIIQAGIAVETRNQQVADFARKYEAKYGKLDNGFYSQLANWSSANPLFGK</sequence>
<organism evidence="2 3">
    <name type="scientific">Rhodoferax koreensis</name>
    <dbReference type="NCBI Taxonomy" id="1842727"/>
    <lineage>
        <taxon>Bacteria</taxon>
        <taxon>Pseudomonadati</taxon>
        <taxon>Pseudomonadota</taxon>
        <taxon>Betaproteobacteria</taxon>
        <taxon>Burkholderiales</taxon>
        <taxon>Comamonadaceae</taxon>
        <taxon>Rhodoferax</taxon>
    </lineage>
</organism>
<keyword evidence="3" id="KW-1185">Reference proteome</keyword>
<protein>
    <submittedName>
        <fullName evidence="2">Uncharacterized protein</fullName>
    </submittedName>
</protein>
<reference evidence="2 3" key="1">
    <citation type="submission" date="2017-01" db="EMBL/GenBank/DDBJ databases">
        <authorList>
            <person name="Mah S.A."/>
            <person name="Swanson W.J."/>
            <person name="Moy G.W."/>
            <person name="Vacquier V.D."/>
        </authorList>
    </citation>
    <scope>NUCLEOTIDE SEQUENCE [LARGE SCALE GENOMIC DNA]</scope>
    <source>
        <strain evidence="2 3">DCY110</strain>
    </source>
</reference>
<evidence type="ECO:0000313" key="2">
    <source>
        <dbReference type="EMBL" id="APW37660.1"/>
    </source>
</evidence>
<evidence type="ECO:0000313" key="3">
    <source>
        <dbReference type="Proteomes" id="UP000186609"/>
    </source>
</evidence>
<gene>
    <name evidence="2" type="ORF">RD110_11030</name>
</gene>
<feature type="region of interest" description="Disordered" evidence="1">
    <location>
        <begin position="331"/>
        <end position="369"/>
    </location>
</feature>
<dbReference type="KEGG" id="rhy:RD110_11030"/>
<name>A0A1P8JV64_9BURK</name>
<dbReference type="EMBL" id="CP019236">
    <property type="protein sequence ID" value="APW37660.1"/>
    <property type="molecule type" value="Genomic_DNA"/>
</dbReference>
<dbReference type="Proteomes" id="UP000186609">
    <property type="component" value="Chromosome"/>
</dbReference>
<evidence type="ECO:0000256" key="1">
    <source>
        <dbReference type="SAM" id="MobiDB-lite"/>
    </source>
</evidence>
<dbReference type="STRING" id="1842727.RD110_11030"/>
<dbReference type="RefSeq" id="WP_076199405.1">
    <property type="nucleotide sequence ID" value="NZ_CP019236.1"/>
</dbReference>
<feature type="compositionally biased region" description="Polar residues" evidence="1">
    <location>
        <begin position="349"/>
        <end position="362"/>
    </location>
</feature>
<accession>A0A1P8JV64</accession>
<proteinExistence type="predicted"/>
<dbReference type="OrthoDB" id="8858031at2"/>